<organism evidence="2 3">
    <name type="scientific">Kriegella aquimaris</name>
    <dbReference type="NCBI Taxonomy" id="192904"/>
    <lineage>
        <taxon>Bacteria</taxon>
        <taxon>Pseudomonadati</taxon>
        <taxon>Bacteroidota</taxon>
        <taxon>Flavobacteriia</taxon>
        <taxon>Flavobacteriales</taxon>
        <taxon>Flavobacteriaceae</taxon>
        <taxon>Kriegella</taxon>
    </lineage>
</organism>
<protein>
    <submittedName>
        <fullName evidence="2">FMN-binding domain-containing protein</fullName>
    </submittedName>
</protein>
<gene>
    <name evidence="2" type="ORF">SAMN04488514_11880</name>
</gene>
<dbReference type="AlphaFoldDB" id="A0A1G9XMS2"/>
<reference evidence="3" key="1">
    <citation type="submission" date="2016-10" db="EMBL/GenBank/DDBJ databases">
        <authorList>
            <person name="Varghese N."/>
            <person name="Submissions S."/>
        </authorList>
    </citation>
    <scope>NUCLEOTIDE SEQUENCE [LARGE SCALE GENOMIC DNA]</scope>
    <source>
        <strain evidence="3">DSM 19886</strain>
    </source>
</reference>
<proteinExistence type="predicted"/>
<sequence length="179" mass="20266">MRYGKHTSAILLIATFFLFGFGLPKNLEKRVQKEIEKTFEIAEFSWQSVTVSNTLNNQLPAKITADNFYSISNNKELLGYAFVDQAPSKTAKFDYLVVFDTNLVVINSKILIYREEYGGEIGSKRWLKQFLGKTGGDRLDPRTNVDGISGATISVRSMTKAMDNLLQTIEILQKKEILK</sequence>
<dbReference type="Proteomes" id="UP000199440">
    <property type="component" value="Unassembled WGS sequence"/>
</dbReference>
<dbReference type="EMBL" id="FNGV01000018">
    <property type="protein sequence ID" value="SDM98074.1"/>
    <property type="molecule type" value="Genomic_DNA"/>
</dbReference>
<dbReference type="GO" id="GO:0016020">
    <property type="term" value="C:membrane"/>
    <property type="evidence" value="ECO:0007669"/>
    <property type="project" value="InterPro"/>
</dbReference>
<dbReference type="Pfam" id="PF04205">
    <property type="entry name" value="FMN_bind"/>
    <property type="match status" value="1"/>
</dbReference>
<dbReference type="STRING" id="192904.SAMN04488514_11880"/>
<evidence type="ECO:0000313" key="3">
    <source>
        <dbReference type="Proteomes" id="UP000199440"/>
    </source>
</evidence>
<dbReference type="RefSeq" id="WP_089895253.1">
    <property type="nucleotide sequence ID" value="NZ_FNGV01000018.1"/>
</dbReference>
<keyword evidence="3" id="KW-1185">Reference proteome</keyword>
<evidence type="ECO:0000259" key="1">
    <source>
        <dbReference type="SMART" id="SM00900"/>
    </source>
</evidence>
<evidence type="ECO:0000313" key="2">
    <source>
        <dbReference type="EMBL" id="SDM98074.1"/>
    </source>
</evidence>
<dbReference type="InterPro" id="IPR007329">
    <property type="entry name" value="FMN-bd"/>
</dbReference>
<dbReference type="SMART" id="SM00900">
    <property type="entry name" value="FMN_bind"/>
    <property type="match status" value="1"/>
</dbReference>
<dbReference type="GO" id="GO:0010181">
    <property type="term" value="F:FMN binding"/>
    <property type="evidence" value="ECO:0007669"/>
    <property type="project" value="InterPro"/>
</dbReference>
<name>A0A1G9XMS2_9FLAO</name>
<feature type="domain" description="FMN-binding" evidence="1">
    <location>
        <begin position="79"/>
        <end position="169"/>
    </location>
</feature>
<dbReference type="OrthoDB" id="9778782at2"/>
<accession>A0A1G9XMS2</accession>